<protein>
    <submittedName>
        <fullName evidence="2">Uncharacterized protein</fullName>
    </submittedName>
</protein>
<name>A0AAW1TNP5_9CUCU</name>
<organism evidence="2 3">
    <name type="scientific">Henosepilachna vigintioctopunctata</name>
    <dbReference type="NCBI Taxonomy" id="420089"/>
    <lineage>
        <taxon>Eukaryota</taxon>
        <taxon>Metazoa</taxon>
        <taxon>Ecdysozoa</taxon>
        <taxon>Arthropoda</taxon>
        <taxon>Hexapoda</taxon>
        <taxon>Insecta</taxon>
        <taxon>Pterygota</taxon>
        <taxon>Neoptera</taxon>
        <taxon>Endopterygota</taxon>
        <taxon>Coleoptera</taxon>
        <taxon>Polyphaga</taxon>
        <taxon>Cucujiformia</taxon>
        <taxon>Coccinelloidea</taxon>
        <taxon>Coccinellidae</taxon>
        <taxon>Epilachninae</taxon>
        <taxon>Epilachnini</taxon>
        <taxon>Henosepilachna</taxon>
    </lineage>
</organism>
<evidence type="ECO:0000313" key="3">
    <source>
        <dbReference type="Proteomes" id="UP001431783"/>
    </source>
</evidence>
<reference evidence="2 3" key="1">
    <citation type="submission" date="2023-03" db="EMBL/GenBank/DDBJ databases">
        <title>Genome insight into feeding habits of ladybird beetles.</title>
        <authorList>
            <person name="Li H.-S."/>
            <person name="Huang Y.-H."/>
            <person name="Pang H."/>
        </authorList>
    </citation>
    <scope>NUCLEOTIDE SEQUENCE [LARGE SCALE GENOMIC DNA]</scope>
    <source>
        <strain evidence="2">SYSU_2023b</strain>
        <tissue evidence="2">Whole body</tissue>
    </source>
</reference>
<accession>A0AAW1TNP5</accession>
<feature type="region of interest" description="Disordered" evidence="1">
    <location>
        <begin position="61"/>
        <end position="101"/>
    </location>
</feature>
<proteinExistence type="predicted"/>
<dbReference type="AlphaFoldDB" id="A0AAW1TNP5"/>
<sequence>MFSESFMELHSSSSQLTNAPLRSVLSVPNKNIYLKNEVIRNALLTSPVGIQLMVRNRGSPNLCSIPRSGPGGANASTSPTQGPQQLALPPKRGSRAMSPKSSPFDIDLRIKYEDGKHRENCIFIILSVRYCHENDFIIKMKSVSELKMEW</sequence>
<dbReference type="EMBL" id="JARQZJ010000016">
    <property type="protein sequence ID" value="KAK9873146.1"/>
    <property type="molecule type" value="Genomic_DNA"/>
</dbReference>
<dbReference type="Proteomes" id="UP001431783">
    <property type="component" value="Unassembled WGS sequence"/>
</dbReference>
<comment type="caution">
    <text evidence="2">The sequence shown here is derived from an EMBL/GenBank/DDBJ whole genome shotgun (WGS) entry which is preliminary data.</text>
</comment>
<evidence type="ECO:0000313" key="2">
    <source>
        <dbReference type="EMBL" id="KAK9873146.1"/>
    </source>
</evidence>
<evidence type="ECO:0000256" key="1">
    <source>
        <dbReference type="SAM" id="MobiDB-lite"/>
    </source>
</evidence>
<keyword evidence="3" id="KW-1185">Reference proteome</keyword>
<feature type="compositionally biased region" description="Polar residues" evidence="1">
    <location>
        <begin position="74"/>
        <end position="84"/>
    </location>
</feature>
<gene>
    <name evidence="2" type="ORF">WA026_021379</name>
</gene>